<gene>
    <name evidence="5" type="primary">Dmoj\GI10167</name>
    <name evidence="5" type="ORF">Dmoj_GI10167</name>
</gene>
<evidence type="ECO:0000256" key="3">
    <source>
        <dbReference type="SAM" id="SignalP"/>
    </source>
</evidence>
<dbReference type="Pfam" id="PF00188">
    <property type="entry name" value="CAP"/>
    <property type="match status" value="1"/>
</dbReference>
<dbReference type="eggNOG" id="KOG3017">
    <property type="taxonomic scope" value="Eukaryota"/>
</dbReference>
<dbReference type="EMBL" id="CH933806">
    <property type="protein sequence ID" value="EDW15786.2"/>
    <property type="molecule type" value="Genomic_DNA"/>
</dbReference>
<comment type="subcellular location">
    <subcellularLocation>
        <location evidence="1">Secreted</location>
    </subcellularLocation>
</comment>
<evidence type="ECO:0000259" key="4">
    <source>
        <dbReference type="Pfam" id="PF00188"/>
    </source>
</evidence>
<feature type="signal peptide" evidence="3">
    <location>
        <begin position="1"/>
        <end position="21"/>
    </location>
</feature>
<reference evidence="5 6" key="1">
    <citation type="journal article" date="2007" name="Nature">
        <title>Evolution of genes and genomes on the Drosophila phylogeny.</title>
        <authorList>
            <consortium name="Drosophila 12 Genomes Consortium"/>
            <person name="Clark A.G."/>
            <person name="Eisen M.B."/>
            <person name="Smith D.R."/>
            <person name="Bergman C.M."/>
            <person name="Oliver B."/>
            <person name="Markow T.A."/>
            <person name="Kaufman T.C."/>
            <person name="Kellis M."/>
            <person name="Gelbart W."/>
            <person name="Iyer V.N."/>
            <person name="Pollard D.A."/>
            <person name="Sackton T.B."/>
            <person name="Larracuente A.M."/>
            <person name="Singh N.D."/>
            <person name="Abad J.P."/>
            <person name="Abt D.N."/>
            <person name="Adryan B."/>
            <person name="Aguade M."/>
            <person name="Akashi H."/>
            <person name="Anderson W.W."/>
            <person name="Aquadro C.F."/>
            <person name="Ardell D.H."/>
            <person name="Arguello R."/>
            <person name="Artieri C.G."/>
            <person name="Barbash D.A."/>
            <person name="Barker D."/>
            <person name="Barsanti P."/>
            <person name="Batterham P."/>
            <person name="Batzoglou S."/>
            <person name="Begun D."/>
            <person name="Bhutkar A."/>
            <person name="Blanco E."/>
            <person name="Bosak S.A."/>
            <person name="Bradley R.K."/>
            <person name="Brand A.D."/>
            <person name="Brent M.R."/>
            <person name="Brooks A.N."/>
            <person name="Brown R.H."/>
            <person name="Butlin R.K."/>
            <person name="Caggese C."/>
            <person name="Calvi B.R."/>
            <person name="Bernardo de Carvalho A."/>
            <person name="Caspi A."/>
            <person name="Castrezana S."/>
            <person name="Celniker S.E."/>
            <person name="Chang J.L."/>
            <person name="Chapple C."/>
            <person name="Chatterji S."/>
            <person name="Chinwalla A."/>
            <person name="Civetta A."/>
            <person name="Clifton S.W."/>
            <person name="Comeron J.M."/>
            <person name="Costello J.C."/>
            <person name="Coyne J.A."/>
            <person name="Daub J."/>
            <person name="David R.G."/>
            <person name="Delcher A.L."/>
            <person name="Delehaunty K."/>
            <person name="Do C.B."/>
            <person name="Ebling H."/>
            <person name="Edwards K."/>
            <person name="Eickbush T."/>
            <person name="Evans J.D."/>
            <person name="Filipski A."/>
            <person name="Findeiss S."/>
            <person name="Freyhult E."/>
            <person name="Fulton L."/>
            <person name="Fulton R."/>
            <person name="Garcia A.C."/>
            <person name="Gardiner A."/>
            <person name="Garfield D.A."/>
            <person name="Garvin B.E."/>
            <person name="Gibson G."/>
            <person name="Gilbert D."/>
            <person name="Gnerre S."/>
            <person name="Godfrey J."/>
            <person name="Good R."/>
            <person name="Gotea V."/>
            <person name="Gravely B."/>
            <person name="Greenberg A.J."/>
            <person name="Griffiths-Jones S."/>
            <person name="Gross S."/>
            <person name="Guigo R."/>
            <person name="Gustafson E.A."/>
            <person name="Haerty W."/>
            <person name="Hahn M.W."/>
            <person name="Halligan D.L."/>
            <person name="Halpern A.L."/>
            <person name="Halter G.M."/>
            <person name="Han M.V."/>
            <person name="Heger A."/>
            <person name="Hillier L."/>
            <person name="Hinrichs A.S."/>
            <person name="Holmes I."/>
            <person name="Hoskins R.A."/>
            <person name="Hubisz M.J."/>
            <person name="Hultmark D."/>
            <person name="Huntley M.A."/>
            <person name="Jaffe D.B."/>
            <person name="Jagadeeshan S."/>
            <person name="Jeck W.R."/>
            <person name="Johnson J."/>
            <person name="Jones C.D."/>
            <person name="Jordan W.C."/>
            <person name="Karpen G.H."/>
            <person name="Kataoka E."/>
            <person name="Keightley P.D."/>
            <person name="Kheradpour P."/>
            <person name="Kirkness E.F."/>
            <person name="Koerich L.B."/>
            <person name="Kristiansen K."/>
            <person name="Kudrna D."/>
            <person name="Kulathinal R.J."/>
            <person name="Kumar S."/>
            <person name="Kwok R."/>
            <person name="Lander E."/>
            <person name="Langley C.H."/>
            <person name="Lapoint R."/>
            <person name="Lazzaro B.P."/>
            <person name="Lee S.J."/>
            <person name="Levesque L."/>
            <person name="Li R."/>
            <person name="Lin C.F."/>
            <person name="Lin M.F."/>
            <person name="Lindblad-Toh K."/>
            <person name="Llopart A."/>
            <person name="Long M."/>
            <person name="Low L."/>
            <person name="Lozovsky E."/>
            <person name="Lu J."/>
            <person name="Luo M."/>
            <person name="Machado C.A."/>
            <person name="Makalowski W."/>
            <person name="Marzo M."/>
            <person name="Matsuda M."/>
            <person name="Matzkin L."/>
            <person name="McAllister B."/>
            <person name="McBride C.S."/>
            <person name="McKernan B."/>
            <person name="McKernan K."/>
            <person name="Mendez-Lago M."/>
            <person name="Minx P."/>
            <person name="Mollenhauer M.U."/>
            <person name="Montooth K."/>
            <person name="Mount S.M."/>
            <person name="Mu X."/>
            <person name="Myers E."/>
            <person name="Negre B."/>
            <person name="Newfeld S."/>
            <person name="Nielsen R."/>
            <person name="Noor M.A."/>
            <person name="O'Grady P."/>
            <person name="Pachter L."/>
            <person name="Papaceit M."/>
            <person name="Parisi M.J."/>
            <person name="Parisi M."/>
            <person name="Parts L."/>
            <person name="Pedersen J.S."/>
            <person name="Pesole G."/>
            <person name="Phillippy A.M."/>
            <person name="Ponting C.P."/>
            <person name="Pop M."/>
            <person name="Porcelli D."/>
            <person name="Powell J.R."/>
            <person name="Prohaska S."/>
            <person name="Pruitt K."/>
            <person name="Puig M."/>
            <person name="Quesneville H."/>
            <person name="Ram K.R."/>
            <person name="Rand D."/>
            <person name="Rasmussen M.D."/>
            <person name="Reed L.K."/>
            <person name="Reenan R."/>
            <person name="Reily A."/>
            <person name="Remington K.A."/>
            <person name="Rieger T.T."/>
            <person name="Ritchie M.G."/>
            <person name="Robin C."/>
            <person name="Rogers Y.H."/>
            <person name="Rohde C."/>
            <person name="Rozas J."/>
            <person name="Rubenfield M.J."/>
            <person name="Ruiz A."/>
            <person name="Russo S."/>
            <person name="Salzberg S.L."/>
            <person name="Sanchez-Gracia A."/>
            <person name="Saranga D.J."/>
            <person name="Sato H."/>
            <person name="Schaeffer S.W."/>
            <person name="Schatz M.C."/>
            <person name="Schlenke T."/>
            <person name="Schwartz R."/>
            <person name="Segarra C."/>
            <person name="Singh R.S."/>
            <person name="Sirot L."/>
            <person name="Sirota M."/>
            <person name="Sisneros N.B."/>
            <person name="Smith C.D."/>
            <person name="Smith T.F."/>
            <person name="Spieth J."/>
            <person name="Stage D.E."/>
            <person name="Stark A."/>
            <person name="Stephan W."/>
            <person name="Strausberg R.L."/>
            <person name="Strempel S."/>
            <person name="Sturgill D."/>
            <person name="Sutton G."/>
            <person name="Sutton G.G."/>
            <person name="Tao W."/>
            <person name="Teichmann S."/>
            <person name="Tobari Y.N."/>
            <person name="Tomimura Y."/>
            <person name="Tsolas J.M."/>
            <person name="Valente V.L."/>
            <person name="Venter E."/>
            <person name="Venter J.C."/>
            <person name="Vicario S."/>
            <person name="Vieira F.G."/>
            <person name="Vilella A.J."/>
            <person name="Villasante A."/>
            <person name="Walenz B."/>
            <person name="Wang J."/>
            <person name="Wasserman M."/>
            <person name="Watts T."/>
            <person name="Wilson D."/>
            <person name="Wilson R.K."/>
            <person name="Wing R.A."/>
            <person name="Wolfner M.F."/>
            <person name="Wong A."/>
            <person name="Wong G.K."/>
            <person name="Wu C.I."/>
            <person name="Wu G."/>
            <person name="Yamamoto D."/>
            <person name="Yang H.P."/>
            <person name="Yang S.P."/>
            <person name="Yorke J.A."/>
            <person name="Yoshida K."/>
            <person name="Zdobnov E."/>
            <person name="Zhang P."/>
            <person name="Zhang Y."/>
            <person name="Zimin A.V."/>
            <person name="Baldwin J."/>
            <person name="Abdouelleil A."/>
            <person name="Abdulkadir J."/>
            <person name="Abebe A."/>
            <person name="Abera B."/>
            <person name="Abreu J."/>
            <person name="Acer S.C."/>
            <person name="Aftuck L."/>
            <person name="Alexander A."/>
            <person name="An P."/>
            <person name="Anderson E."/>
            <person name="Anderson S."/>
            <person name="Arachi H."/>
            <person name="Azer M."/>
            <person name="Bachantsang P."/>
            <person name="Barry A."/>
            <person name="Bayul T."/>
            <person name="Berlin A."/>
            <person name="Bessette D."/>
            <person name="Bloom T."/>
            <person name="Blye J."/>
            <person name="Boguslavskiy L."/>
            <person name="Bonnet C."/>
            <person name="Boukhgalter B."/>
            <person name="Bourzgui I."/>
            <person name="Brown A."/>
            <person name="Cahill P."/>
            <person name="Channer S."/>
            <person name="Cheshatsang Y."/>
            <person name="Chuda L."/>
            <person name="Citroen M."/>
            <person name="Collymore A."/>
            <person name="Cooke P."/>
            <person name="Costello M."/>
            <person name="D'Aco K."/>
            <person name="Daza R."/>
            <person name="De Haan G."/>
            <person name="DeGray S."/>
            <person name="DeMaso C."/>
            <person name="Dhargay N."/>
            <person name="Dooley K."/>
            <person name="Dooley E."/>
            <person name="Doricent M."/>
            <person name="Dorje P."/>
            <person name="Dorjee K."/>
            <person name="Dupes A."/>
            <person name="Elong R."/>
            <person name="Falk J."/>
            <person name="Farina A."/>
            <person name="Faro S."/>
            <person name="Ferguson D."/>
            <person name="Fisher S."/>
            <person name="Foley C.D."/>
            <person name="Franke A."/>
            <person name="Friedrich D."/>
            <person name="Gadbois L."/>
            <person name="Gearin G."/>
            <person name="Gearin C.R."/>
            <person name="Giannoukos G."/>
            <person name="Goode T."/>
            <person name="Graham J."/>
            <person name="Grandbois E."/>
            <person name="Grewal S."/>
            <person name="Gyaltsen K."/>
            <person name="Hafez N."/>
            <person name="Hagos B."/>
            <person name="Hall J."/>
            <person name="Henson C."/>
            <person name="Hollinger A."/>
            <person name="Honan T."/>
            <person name="Huard M.D."/>
            <person name="Hughes L."/>
            <person name="Hurhula B."/>
            <person name="Husby M.E."/>
            <person name="Kamat A."/>
            <person name="Kanga B."/>
            <person name="Kashin S."/>
            <person name="Khazanovich D."/>
            <person name="Kisner P."/>
            <person name="Lance K."/>
            <person name="Lara M."/>
            <person name="Lee W."/>
            <person name="Lennon N."/>
            <person name="Letendre F."/>
            <person name="LeVine R."/>
            <person name="Lipovsky A."/>
            <person name="Liu X."/>
            <person name="Liu J."/>
            <person name="Liu S."/>
            <person name="Lokyitsang T."/>
            <person name="Lokyitsang Y."/>
            <person name="Lubonja R."/>
            <person name="Lui A."/>
            <person name="MacDonald P."/>
            <person name="Magnisalis V."/>
            <person name="Maru K."/>
            <person name="Matthews C."/>
            <person name="McCusker W."/>
            <person name="McDonough S."/>
            <person name="Mehta T."/>
            <person name="Meldrim J."/>
            <person name="Meneus L."/>
            <person name="Mihai O."/>
            <person name="Mihalev A."/>
            <person name="Mihova T."/>
            <person name="Mittelman R."/>
            <person name="Mlenga V."/>
            <person name="Montmayeur A."/>
            <person name="Mulrain L."/>
            <person name="Navidi A."/>
            <person name="Naylor J."/>
            <person name="Negash T."/>
            <person name="Nguyen T."/>
            <person name="Nguyen N."/>
            <person name="Nicol R."/>
            <person name="Norbu C."/>
            <person name="Norbu N."/>
            <person name="Novod N."/>
            <person name="O'Neill B."/>
            <person name="Osman S."/>
            <person name="Markiewicz E."/>
            <person name="Oyono O.L."/>
            <person name="Patti C."/>
            <person name="Phunkhang P."/>
            <person name="Pierre F."/>
            <person name="Priest M."/>
            <person name="Raghuraman S."/>
            <person name="Rege F."/>
            <person name="Reyes R."/>
            <person name="Rise C."/>
            <person name="Rogov P."/>
            <person name="Ross K."/>
            <person name="Ryan E."/>
            <person name="Settipalli S."/>
            <person name="Shea T."/>
            <person name="Sherpa N."/>
            <person name="Shi L."/>
            <person name="Shih D."/>
            <person name="Sparrow T."/>
            <person name="Spaulding J."/>
            <person name="Stalker J."/>
            <person name="Stange-Thomann N."/>
            <person name="Stavropoulos S."/>
            <person name="Stone C."/>
            <person name="Strader C."/>
            <person name="Tesfaye S."/>
            <person name="Thomson T."/>
            <person name="Thoulutsang Y."/>
            <person name="Thoulutsang D."/>
            <person name="Topham K."/>
            <person name="Topping I."/>
            <person name="Tsamla T."/>
            <person name="Vassiliev H."/>
            <person name="Vo A."/>
            <person name="Wangchuk T."/>
            <person name="Wangdi T."/>
            <person name="Weiand M."/>
            <person name="Wilkinson J."/>
            <person name="Wilson A."/>
            <person name="Yadav S."/>
            <person name="Young G."/>
            <person name="Yu Q."/>
            <person name="Zembek L."/>
            <person name="Zhong D."/>
            <person name="Zimmer A."/>
            <person name="Zwirko Z."/>
            <person name="Jaffe D.B."/>
            <person name="Alvarez P."/>
            <person name="Brockman W."/>
            <person name="Butler J."/>
            <person name="Chin C."/>
            <person name="Gnerre S."/>
            <person name="Grabherr M."/>
            <person name="Kleber M."/>
            <person name="Mauceli E."/>
            <person name="MacCallum I."/>
        </authorList>
    </citation>
    <scope>NUCLEOTIDE SEQUENCE [LARGE SCALE GENOMIC DNA]</scope>
    <source>
        <strain evidence="6">Tucson 15081-1352.22</strain>
    </source>
</reference>
<sequence>MRVNQLLSLLSLLSILPRFGCLNIRAPDDERCNIRPCYVMNIICNNNGSIGECEGNARLLEESEFRDDMDTIFNTLRNTVAGGKEYTNLPMAAHMGKMYWDDELAHFARLDVQRCKVAPRPRMCSMNFNLIGRLVELYGYHSDSQGSSTIETIRSIAYGWSAHVPSITRYQTLHLPSEYDVENGLLQSALLLIEYNTRFGCAALSYNSNIYTYMILSCAFGTDTQEGQRLYSWGGTPGIRCQRRDTTYRNLCARGEKYSYDISRRTFDSLRLSIL</sequence>
<dbReference type="InterPro" id="IPR035940">
    <property type="entry name" value="CAP_sf"/>
</dbReference>
<dbReference type="SUPFAM" id="SSF55797">
    <property type="entry name" value="PR-1-like"/>
    <property type="match status" value="1"/>
</dbReference>
<evidence type="ECO:0000313" key="6">
    <source>
        <dbReference type="Proteomes" id="UP000009192"/>
    </source>
</evidence>
<feature type="domain" description="SCP" evidence="4">
    <location>
        <begin position="73"/>
        <end position="218"/>
    </location>
</feature>
<evidence type="ECO:0000313" key="5">
    <source>
        <dbReference type="EMBL" id="EDW15786.2"/>
    </source>
</evidence>
<dbReference type="Gene3D" id="3.40.33.10">
    <property type="entry name" value="CAP"/>
    <property type="match status" value="1"/>
</dbReference>
<evidence type="ECO:0000256" key="2">
    <source>
        <dbReference type="ARBA" id="ARBA00022525"/>
    </source>
</evidence>
<feature type="chain" id="PRO_5006456393" description="SCP domain-containing protein" evidence="3">
    <location>
        <begin position="22"/>
        <end position="275"/>
    </location>
</feature>
<dbReference type="KEGG" id="dmo:Dmoj_GI10167"/>
<dbReference type="AlphaFoldDB" id="B4KB82"/>
<dbReference type="SMR" id="B4KB82"/>
<dbReference type="CDD" id="cd05380">
    <property type="entry name" value="CAP_euk"/>
    <property type="match status" value="1"/>
</dbReference>
<protein>
    <recommendedName>
        <fullName evidence="4">SCP domain-containing protein</fullName>
    </recommendedName>
</protein>
<dbReference type="InterPro" id="IPR014044">
    <property type="entry name" value="CAP_dom"/>
</dbReference>
<organism evidence="5 6">
    <name type="scientific">Drosophila mojavensis</name>
    <name type="common">Fruit fly</name>
    <dbReference type="NCBI Taxonomy" id="7230"/>
    <lineage>
        <taxon>Eukaryota</taxon>
        <taxon>Metazoa</taxon>
        <taxon>Ecdysozoa</taxon>
        <taxon>Arthropoda</taxon>
        <taxon>Hexapoda</taxon>
        <taxon>Insecta</taxon>
        <taxon>Pterygota</taxon>
        <taxon>Neoptera</taxon>
        <taxon>Endopterygota</taxon>
        <taxon>Diptera</taxon>
        <taxon>Brachycera</taxon>
        <taxon>Muscomorpha</taxon>
        <taxon>Ephydroidea</taxon>
        <taxon>Drosophilidae</taxon>
        <taxon>Drosophila</taxon>
    </lineage>
</organism>
<keyword evidence="3" id="KW-0732">Signal</keyword>
<dbReference type="Proteomes" id="UP000009192">
    <property type="component" value="Unassembled WGS sequence"/>
</dbReference>
<keyword evidence="2" id="KW-0964">Secreted</keyword>
<dbReference type="OrthoDB" id="43654at2759"/>
<accession>B4KB82</accession>
<name>B4KB82_DROMO</name>
<evidence type="ECO:0000256" key="1">
    <source>
        <dbReference type="ARBA" id="ARBA00004613"/>
    </source>
</evidence>
<proteinExistence type="predicted"/>
<dbReference type="GO" id="GO:0005576">
    <property type="term" value="C:extracellular region"/>
    <property type="evidence" value="ECO:0007669"/>
    <property type="project" value="UniProtKB-SubCell"/>
</dbReference>
<dbReference type="InParanoid" id="B4KB82"/>
<keyword evidence="6" id="KW-1185">Reference proteome</keyword>
<dbReference type="HOGENOM" id="CLU_1483488_0_0_1"/>